<gene>
    <name evidence="3" type="ORF">BMF94_3662</name>
</gene>
<proteinExistence type="predicted"/>
<dbReference type="Proteomes" id="UP000237144">
    <property type="component" value="Unassembled WGS sequence"/>
</dbReference>
<feature type="domain" description="Programmed cell death protein 2 C-terminal" evidence="2">
    <location>
        <begin position="433"/>
        <end position="556"/>
    </location>
</feature>
<protein>
    <recommendedName>
        <fullName evidence="2">Programmed cell death protein 2 C-terminal domain-containing protein</fullName>
    </recommendedName>
</protein>
<dbReference type="InterPro" id="IPR007320">
    <property type="entry name" value="PDCD2_C"/>
</dbReference>
<organism evidence="3 4">
    <name type="scientific">Rhodotorula taiwanensis</name>
    <dbReference type="NCBI Taxonomy" id="741276"/>
    <lineage>
        <taxon>Eukaryota</taxon>
        <taxon>Fungi</taxon>
        <taxon>Dikarya</taxon>
        <taxon>Basidiomycota</taxon>
        <taxon>Pucciniomycotina</taxon>
        <taxon>Microbotryomycetes</taxon>
        <taxon>Sporidiobolales</taxon>
        <taxon>Sporidiobolaceae</taxon>
        <taxon>Rhodotorula</taxon>
    </lineage>
</organism>
<accession>A0A2S5B987</accession>
<dbReference type="GO" id="GO:0030490">
    <property type="term" value="P:maturation of SSU-rRNA"/>
    <property type="evidence" value="ECO:0007669"/>
    <property type="project" value="TreeGrafter"/>
</dbReference>
<dbReference type="EMBL" id="PJQD01000038">
    <property type="protein sequence ID" value="POY73327.1"/>
    <property type="molecule type" value="Genomic_DNA"/>
</dbReference>
<evidence type="ECO:0000256" key="1">
    <source>
        <dbReference type="SAM" id="MobiDB-lite"/>
    </source>
</evidence>
<sequence>MPPPQATYVARTSNSGYDPATLSDDEDDSASVSSSAWSALAANNTDSAIPTLAVLDGKIPPTSTNELDDWKVSRVGGEPSFPLSSPPPIDSRTCLTCSAPMPLVIQLYCPLPHSSLERVVYVFACPRPACQKRREPRSAGEGPGCVRAWRANGVWRDGEEALRREEEEKRKRDDEDRVKRERKDAASKIQLGGLVFGGAPSPIAVAGGGGAAFNPFATATPAAGGAFNPFAPAGPSTSAAAVNPFAPVAAAAPVTPPAANPFAPASMTAALDASAIGADQTKSAAPVAAAAEQIISTWPPIASSSTASPPVAAYAPQYVATLYEPASSKGDTKGKSREAELARAFEAELAIRSDSGISPTATASASKPSGRGTAVDDFEDDFDERRPGKGSGGRVKKGAERAAASKKPSSAQPGGGGGGVGEGYEIQRVKGVDDVFLRFQERVSREGRQIVRYDYNAQPLPYSSASTAYKLLHPPASANSDVGTFRPSQVPPCRYCRGPSAFELQLMPHLALGLDDQYAWATVWVFSCAGECTGGASGDSVEEGEAWREERVLVEWEDEGM</sequence>
<name>A0A2S5B987_9BASI</name>
<feature type="region of interest" description="Disordered" evidence="1">
    <location>
        <begin position="353"/>
        <end position="422"/>
    </location>
</feature>
<dbReference type="PANTHER" id="PTHR47524">
    <property type="entry name" value="20S RRNA ACCUMULATION PROTEIN 4"/>
    <property type="match status" value="1"/>
</dbReference>
<dbReference type="AlphaFoldDB" id="A0A2S5B987"/>
<keyword evidence="4" id="KW-1185">Reference proteome</keyword>
<evidence type="ECO:0000313" key="3">
    <source>
        <dbReference type="EMBL" id="POY73327.1"/>
    </source>
</evidence>
<feature type="region of interest" description="Disordered" evidence="1">
    <location>
        <begin position="1"/>
        <end position="36"/>
    </location>
</feature>
<dbReference type="Pfam" id="PF04194">
    <property type="entry name" value="PDCD2_C"/>
    <property type="match status" value="1"/>
</dbReference>
<reference evidence="3 4" key="1">
    <citation type="journal article" date="2018" name="Front. Microbiol.">
        <title>Prospects for Fungal Bioremediation of Acidic Radioactive Waste Sites: Characterization and Genome Sequence of Rhodotorula taiwanensis MD1149.</title>
        <authorList>
            <person name="Tkavc R."/>
            <person name="Matrosova V.Y."/>
            <person name="Grichenko O.E."/>
            <person name="Gostincar C."/>
            <person name="Volpe R.P."/>
            <person name="Klimenkova P."/>
            <person name="Gaidamakova E.K."/>
            <person name="Zhou C.E."/>
            <person name="Stewart B.J."/>
            <person name="Lyman M.G."/>
            <person name="Malfatti S.A."/>
            <person name="Rubinfeld B."/>
            <person name="Courtot M."/>
            <person name="Singh J."/>
            <person name="Dalgard C.L."/>
            <person name="Hamilton T."/>
            <person name="Frey K.G."/>
            <person name="Gunde-Cimerman N."/>
            <person name="Dugan L."/>
            <person name="Daly M.J."/>
        </authorList>
    </citation>
    <scope>NUCLEOTIDE SEQUENCE [LARGE SCALE GENOMIC DNA]</scope>
    <source>
        <strain evidence="3 4">MD1149</strain>
    </source>
</reference>
<feature type="region of interest" description="Disordered" evidence="1">
    <location>
        <begin position="161"/>
        <end position="184"/>
    </location>
</feature>
<evidence type="ECO:0000313" key="4">
    <source>
        <dbReference type="Proteomes" id="UP000237144"/>
    </source>
</evidence>
<dbReference type="STRING" id="741276.A0A2S5B987"/>
<dbReference type="PANTHER" id="PTHR47524:SF1">
    <property type="entry name" value="20S RRNA ACCUMULATION PROTEIN 4"/>
    <property type="match status" value="1"/>
</dbReference>
<dbReference type="OrthoDB" id="443682at2759"/>
<evidence type="ECO:0000259" key="2">
    <source>
        <dbReference type="Pfam" id="PF04194"/>
    </source>
</evidence>
<feature type="compositionally biased region" description="Low complexity" evidence="1">
    <location>
        <begin position="358"/>
        <end position="369"/>
    </location>
</feature>
<comment type="caution">
    <text evidence="3">The sequence shown here is derived from an EMBL/GenBank/DDBJ whole genome shotgun (WGS) entry which is preliminary data.</text>
</comment>
<feature type="compositionally biased region" description="Gly residues" evidence="1">
    <location>
        <begin position="413"/>
        <end position="422"/>
    </location>
</feature>
<dbReference type="GO" id="GO:0005737">
    <property type="term" value="C:cytoplasm"/>
    <property type="evidence" value="ECO:0007669"/>
    <property type="project" value="InterPro"/>
</dbReference>